<feature type="disulfide bond" evidence="5">
    <location>
        <begin position="406"/>
        <end position="421"/>
    </location>
</feature>
<keyword evidence="9" id="KW-0812">Transmembrane</keyword>
<dbReference type="SUPFAM" id="SSF57424">
    <property type="entry name" value="LDL receptor-like module"/>
    <property type="match status" value="5"/>
</dbReference>
<feature type="domain" description="SRCR" evidence="11">
    <location>
        <begin position="1086"/>
        <end position="1139"/>
    </location>
</feature>
<dbReference type="Gene3D" id="2.40.10.10">
    <property type="entry name" value="Trypsin-like serine proteases"/>
    <property type="match status" value="2"/>
</dbReference>
<dbReference type="InterPro" id="IPR043504">
    <property type="entry name" value="Peptidase_S1_PA_chymotrypsin"/>
</dbReference>
<evidence type="ECO:0000256" key="7">
    <source>
        <dbReference type="RuleBase" id="RU363034"/>
    </source>
</evidence>
<feature type="disulfide bond" evidence="5">
    <location>
        <begin position="1511"/>
        <end position="1523"/>
    </location>
</feature>
<keyword evidence="4 5" id="KW-1015">Disulfide bond</keyword>
<evidence type="ECO:0000256" key="5">
    <source>
        <dbReference type="PROSITE-ProRule" id="PRU00124"/>
    </source>
</evidence>
<evidence type="ECO:0000256" key="8">
    <source>
        <dbReference type="SAM" id="MobiDB-lite"/>
    </source>
</evidence>
<dbReference type="GO" id="GO:0006508">
    <property type="term" value="P:proteolysis"/>
    <property type="evidence" value="ECO:0007669"/>
    <property type="project" value="UniProtKB-KW"/>
</dbReference>
<evidence type="ECO:0000259" key="10">
    <source>
        <dbReference type="PROSITE" id="PS50240"/>
    </source>
</evidence>
<dbReference type="InterPro" id="IPR023415">
    <property type="entry name" value="LDLR_class-A_CS"/>
</dbReference>
<dbReference type="InterPro" id="IPR001190">
    <property type="entry name" value="SRCR"/>
</dbReference>
<keyword evidence="9" id="KW-1133">Transmembrane helix</keyword>
<dbReference type="SUPFAM" id="SSF50494">
    <property type="entry name" value="Trypsin-like serine proteases"/>
    <property type="match status" value="2"/>
</dbReference>
<dbReference type="InterPro" id="IPR002172">
    <property type="entry name" value="LDrepeatLR_classA_rpt"/>
</dbReference>
<dbReference type="Proteomes" id="UP000318571">
    <property type="component" value="Chromosome 7"/>
</dbReference>
<dbReference type="STRING" id="6832.A0A553P391"/>
<keyword evidence="2 7" id="KW-0378">Hydrolase</keyword>
<dbReference type="PROSITE" id="PS50068">
    <property type="entry name" value="LDLRA_2"/>
    <property type="match status" value="6"/>
</dbReference>
<name>A0A553P391_TIGCA</name>
<feature type="region of interest" description="Disordered" evidence="8">
    <location>
        <begin position="1"/>
        <end position="28"/>
    </location>
</feature>
<feature type="disulfide bond" evidence="5">
    <location>
        <begin position="1070"/>
        <end position="1085"/>
    </location>
</feature>
<evidence type="ECO:0000256" key="3">
    <source>
        <dbReference type="ARBA" id="ARBA00022825"/>
    </source>
</evidence>
<evidence type="ECO:0000256" key="9">
    <source>
        <dbReference type="SAM" id="Phobius"/>
    </source>
</evidence>
<dbReference type="Pfam" id="PF00089">
    <property type="entry name" value="Trypsin"/>
    <property type="match status" value="2"/>
</dbReference>
<feature type="transmembrane region" description="Helical" evidence="9">
    <location>
        <begin position="38"/>
        <end position="59"/>
    </location>
</feature>
<feature type="region of interest" description="Disordered" evidence="8">
    <location>
        <begin position="202"/>
        <end position="234"/>
    </location>
</feature>
<evidence type="ECO:0000259" key="11">
    <source>
        <dbReference type="PROSITE" id="PS50287"/>
    </source>
</evidence>
<feature type="region of interest" description="Disordered" evidence="8">
    <location>
        <begin position="278"/>
        <end position="299"/>
    </location>
</feature>
<comment type="caution">
    <text evidence="12">The sequence shown here is derived from an EMBL/GenBank/DDBJ whole genome shotgun (WGS) entry which is preliminary data.</text>
</comment>
<dbReference type="PROSITE" id="PS00135">
    <property type="entry name" value="TRYPSIN_SER"/>
    <property type="match status" value="1"/>
</dbReference>
<evidence type="ECO:0000256" key="4">
    <source>
        <dbReference type="ARBA" id="ARBA00023157"/>
    </source>
</evidence>
<dbReference type="OMA" id="RCNIGQC"/>
<protein>
    <recommendedName>
        <fullName evidence="14">Serine protease nudel</fullName>
    </recommendedName>
</protein>
<dbReference type="PANTHER" id="PTHR24252:SF7">
    <property type="entry name" value="HYALIN"/>
    <property type="match status" value="1"/>
</dbReference>
<dbReference type="GO" id="GO:0004252">
    <property type="term" value="F:serine-type endopeptidase activity"/>
    <property type="evidence" value="ECO:0007669"/>
    <property type="project" value="InterPro"/>
</dbReference>
<evidence type="ECO:0000256" key="1">
    <source>
        <dbReference type="ARBA" id="ARBA00022670"/>
    </source>
</evidence>
<dbReference type="CDD" id="cd00112">
    <property type="entry name" value="LDLa"/>
    <property type="match status" value="5"/>
</dbReference>
<accession>A0A553P391</accession>
<keyword evidence="3 7" id="KW-0720">Serine protease</keyword>
<dbReference type="CDD" id="cd00190">
    <property type="entry name" value="Tryp_SPc"/>
    <property type="match status" value="1"/>
</dbReference>
<dbReference type="OrthoDB" id="6411962at2759"/>
<dbReference type="InterPro" id="IPR009003">
    <property type="entry name" value="Peptidase_S1_PA"/>
</dbReference>
<dbReference type="GO" id="GO:0016020">
    <property type="term" value="C:membrane"/>
    <property type="evidence" value="ECO:0007669"/>
    <property type="project" value="InterPro"/>
</dbReference>
<keyword evidence="1 7" id="KW-0645">Protease</keyword>
<feature type="disulfide bond" evidence="5">
    <location>
        <begin position="1518"/>
        <end position="1536"/>
    </location>
</feature>
<gene>
    <name evidence="12" type="ORF">TCAL_09056</name>
</gene>
<evidence type="ECO:0008006" key="14">
    <source>
        <dbReference type="Google" id="ProtNLM"/>
    </source>
</evidence>
<reference evidence="12 13" key="1">
    <citation type="journal article" date="2018" name="Nat. Ecol. Evol.">
        <title>Genomic signatures of mitonuclear coevolution across populations of Tigriopus californicus.</title>
        <authorList>
            <person name="Barreto F.S."/>
            <person name="Watson E.T."/>
            <person name="Lima T.G."/>
            <person name="Willett C.S."/>
            <person name="Edmands S."/>
            <person name="Li W."/>
            <person name="Burton R.S."/>
        </authorList>
    </citation>
    <scope>NUCLEOTIDE SEQUENCE [LARGE SCALE GENOMIC DNA]</scope>
    <source>
        <strain evidence="12 13">San Diego</strain>
    </source>
</reference>
<dbReference type="PANTHER" id="PTHR24252">
    <property type="entry name" value="ACROSIN-RELATED"/>
    <property type="match status" value="1"/>
</dbReference>
<feature type="domain" description="Peptidase S1" evidence="10">
    <location>
        <begin position="1223"/>
        <end position="1444"/>
    </location>
</feature>
<dbReference type="InterPro" id="IPR033116">
    <property type="entry name" value="TRYPSIN_SER"/>
</dbReference>
<evidence type="ECO:0000313" key="13">
    <source>
        <dbReference type="Proteomes" id="UP000318571"/>
    </source>
</evidence>
<dbReference type="SMART" id="SM00192">
    <property type="entry name" value="LDLa"/>
    <property type="match status" value="9"/>
</dbReference>
<evidence type="ECO:0000256" key="6">
    <source>
        <dbReference type="PROSITE-ProRule" id="PRU00196"/>
    </source>
</evidence>
<feature type="compositionally biased region" description="Basic and acidic residues" evidence="8">
    <location>
        <begin position="133"/>
        <end position="156"/>
    </location>
</feature>
<dbReference type="InterPro" id="IPR001254">
    <property type="entry name" value="Trypsin_dom"/>
</dbReference>
<sequence length="1764" mass="197609">MAPHAEEESIAIPQTPLLNGRNPGGGSPSQPIFTRSRLICALTVIFVIVFIIAIILIAVRAGDGGHEEALVQDSKHTNLESASIPCVNNTHLQAAQQRQEDLQFTPEQLVRLKQLLEFLNDPEATNQMIEETRNDAEDEKLHGEDHDDKDHDKDYRDEDDDDERIKQKALELLKDPEMLKQTLKDMDPKSREELKATLNTIREQSWSSTPKPRDFDENTPNVLESRQNPWDDEFFSNNDDDFESINQMLESHDMDQEETTPVPKAQTWEWNLATKKTTTPQTVTTEEPTRSKTRSPSSARAADMFRVLFGLQMPNTEDRSVPADYLENSWKDPSESEVGKVTYENMLTLSDIESASDMEDTDLQGIYERSGKSSMTAGMARSVGECQDNEIQCDNGVGCYIEEERCDRIMHCLDHSDELGCTCRQYISSEKLCDNFLDCKNGEDEEDCGCPKGQFNCGLETKCIFNDQVCNNVIDCENGLDESNCAALAPLSKGLLNPNVTGSPFIDGLVYWKVDQQFHPLCVDFPEPGQELEYFKIMAEDVCDSLLPGMMDGPPEVKLIQNLDDMKHIENVVHLEFKSLEKLPGHKFLGGTYQFTLMPPDEKSTMAEITCPTPKCGVRASVKPSEGAIPLMIEPTAPTTTLEAGLINDKIVGGTDADAKNWPAIVAIYRDGDFICGGTIINDEWVLTAAHCVENYKENQYYFDILVGMLRKNSKSSLQYSRKVVKVVINEEFDSTYLKNDVAMLKVDKPFIFNAFAGQACLPTSPEMSPQVGDICYAAGWGNKREDRDPAEHLQEVRIPIMESCKKDYNNIELQICGGRFEGGIDSCQGDSGGPLFCQKPDDPNRWYLGGVISHGEGCARSDTPGVYTRVYAYTQWIEDKLAEDASRDPGTGVEFEPRLECPTHVCDGKCRKKYELCNKYVDCFDQTDELWCAKNNEDQIVFSPPSNEPQEPDSSPFIERMRPLSTNLAYYPIIKRPTKTCKFGYFRCNTVHQCIPQEKTCDRVPDCVDYSDERTCTCLAFLSRKAKHRACDGYPDCKKWEDERNCKFCDPDHFFCDLSRECIPRHKVCDTKADCKFKEDERYCFTLINTNSVWLQQDGRPKKQTTGILAFSSKGLWAASCVQTWTDVLSNQICRYMGYKFAVTHTQHSSDTLPHLKGQVLTIRYQDGQKSVFPRSFDSYLEEKQALTDEVRVEKRQAKACSFVHLECSETTACGIMPLYDRLGKQAPLAGPGVFPWQVTLYKQGQYFCGGSLVHQYWVLTSTECADMTNIKGGDYIIARAGGHREQFSLSAHDQLRRVVQFTTIPGTNISMAFLSTPFTLTEHVSTVCIPSVTWTPINRTCFITGRYNGVLNHVYQTTVDLVCHYVPNKQYSFCTRQRNPTNECLEQWSGALVCPDNSGTYYAVGGYFSGQANCKFGSEKAPDRFETLVSKHAREGITSVIKSAEADKHPFKNIPDNCDTLRCPLGRCLSPNEICDGVVHCSNMADEEENLCRNKIRMCEFVNQTHCACPQQDFQCGNGMCLDKTKFCNGLNECGDDSASDEPENCHSCPVALKTLNPKAICNGNVECVGKNDIGEDESAATCCPDLPGGIGSNSSSVNATDAYRCVIGELSAGASYNSISISDECIPSLGVCDWDTNPNVTRCSNGADELDCIAIWPQFHVKEHPKDPFGRFISSPKGYLYFVAFGKKFLYCAGLQSFKPALINSFADVLCKSKGFRGAISVTLSEPQSRARLGPEIPMTGVEQAHFEACQLVYLTCRQYY</sequence>
<feature type="disulfide bond" evidence="5">
    <location>
        <begin position="470"/>
        <end position="485"/>
    </location>
</feature>
<dbReference type="InterPro" id="IPR018114">
    <property type="entry name" value="TRYPSIN_HIS"/>
</dbReference>
<dbReference type="Pfam" id="PF00057">
    <property type="entry name" value="Ldl_recept_a"/>
    <property type="match status" value="2"/>
</dbReference>
<dbReference type="PROSITE" id="PS00134">
    <property type="entry name" value="TRYPSIN_HIS"/>
    <property type="match status" value="1"/>
</dbReference>
<dbReference type="Gene3D" id="4.10.400.10">
    <property type="entry name" value="Low-density Lipoprotein Receptor"/>
    <property type="match status" value="5"/>
</dbReference>
<feature type="disulfide bond" evidence="5">
    <location>
        <begin position="1465"/>
        <end position="1483"/>
    </location>
</feature>
<dbReference type="InterPro" id="IPR036055">
    <property type="entry name" value="LDL_receptor-like_sf"/>
</dbReference>
<keyword evidence="13" id="KW-1185">Reference proteome</keyword>
<evidence type="ECO:0000256" key="2">
    <source>
        <dbReference type="ARBA" id="ARBA00022801"/>
    </source>
</evidence>
<keyword evidence="9" id="KW-0472">Membrane</keyword>
<dbReference type="PROSITE" id="PS01209">
    <property type="entry name" value="LDLRA_1"/>
    <property type="match status" value="1"/>
</dbReference>
<dbReference type="SMART" id="SM00020">
    <property type="entry name" value="Tryp_SPc"/>
    <property type="match status" value="1"/>
</dbReference>
<dbReference type="FunFam" id="2.40.10.10:FF:000003">
    <property type="entry name" value="Transmembrane serine protease 3"/>
    <property type="match status" value="1"/>
</dbReference>
<feature type="disulfide bond" evidence="5">
    <location>
        <begin position="1002"/>
        <end position="1017"/>
    </location>
</feature>
<evidence type="ECO:0000313" key="12">
    <source>
        <dbReference type="EMBL" id="TRY72166.1"/>
    </source>
</evidence>
<dbReference type="EMBL" id="VCGU01000008">
    <property type="protein sequence ID" value="TRY72166.1"/>
    <property type="molecule type" value="Genomic_DNA"/>
</dbReference>
<dbReference type="PRINTS" id="PR00261">
    <property type="entry name" value="LDLRECEPTOR"/>
</dbReference>
<feature type="compositionally biased region" description="Polar residues" evidence="8">
    <location>
        <begin position="218"/>
        <end position="228"/>
    </location>
</feature>
<proteinExistence type="predicted"/>
<organism evidence="12 13">
    <name type="scientific">Tigriopus californicus</name>
    <name type="common">Marine copepod</name>
    <dbReference type="NCBI Taxonomy" id="6832"/>
    <lineage>
        <taxon>Eukaryota</taxon>
        <taxon>Metazoa</taxon>
        <taxon>Ecdysozoa</taxon>
        <taxon>Arthropoda</taxon>
        <taxon>Crustacea</taxon>
        <taxon>Multicrustacea</taxon>
        <taxon>Hexanauplia</taxon>
        <taxon>Copepoda</taxon>
        <taxon>Harpacticoida</taxon>
        <taxon>Harpacticidae</taxon>
        <taxon>Tigriopus</taxon>
    </lineage>
</organism>
<feature type="region of interest" description="Disordered" evidence="8">
    <location>
        <begin position="133"/>
        <end position="162"/>
    </location>
</feature>
<dbReference type="PROSITE" id="PS50287">
    <property type="entry name" value="SRCR_2"/>
    <property type="match status" value="1"/>
</dbReference>
<dbReference type="PROSITE" id="PS50240">
    <property type="entry name" value="TRYPSIN_DOM"/>
    <property type="match status" value="2"/>
</dbReference>
<feature type="domain" description="Peptidase S1" evidence="10">
    <location>
        <begin position="651"/>
        <end position="883"/>
    </location>
</feature>
<comment type="caution">
    <text evidence="6">Lacks conserved residue(s) required for the propagation of feature annotation.</text>
</comment>